<dbReference type="AlphaFoldDB" id="A0A0C2ZJL6"/>
<sequence>MSHMDCFIISGSKVHHCRSGHKKQIMMVGSVAGIIPFTGLMILFFVQLGMGNLQQNVNQNGMAFAQILIMSVTLVVVAVHEGLSLAVTLVLVFTIKCMTKENLVCILSSCETMTNVSVICTNKTGILSQNTMSRDDFSIDLSQLNMILSPQLQKLFDALIVVNSMAFKDEDPGGEKMVSVGSEAETALLSFAKELQWMDFGEGQNATEVIQMIPCSTAGIALTDRKVPIVGIEDSLHLDICEVVTDYHRAGVTVKIVKNQDAKSEIDEPKKIITELWSAWKNALAEIKEKHKQEKMTLMMANLTLVDGVIAARWQLSEEQSIVWGALDWPRGEQSDHALL</sequence>
<dbReference type="GO" id="GO:0005388">
    <property type="term" value="F:P-type calcium transporter activity"/>
    <property type="evidence" value="ECO:0007669"/>
    <property type="project" value="TreeGrafter"/>
</dbReference>
<keyword evidence="3" id="KW-0472">Membrane</keyword>
<dbReference type="PANTHER" id="PTHR24093:SF369">
    <property type="entry name" value="CALCIUM-TRANSPORTING ATPASE"/>
    <property type="match status" value="1"/>
</dbReference>
<accession>A0A0C2ZJL6</accession>
<gene>
    <name evidence="4" type="ORF">SCLCIDRAFT_1179123</name>
</gene>
<feature type="transmembrane region" description="Helical" evidence="3">
    <location>
        <begin position="67"/>
        <end position="93"/>
    </location>
</feature>
<dbReference type="SUPFAM" id="SSF81665">
    <property type="entry name" value="Calcium ATPase, transmembrane domain M"/>
    <property type="match status" value="1"/>
</dbReference>
<keyword evidence="3" id="KW-0812">Transmembrane</keyword>
<protein>
    <submittedName>
        <fullName evidence="4">Uncharacterized protein</fullName>
    </submittedName>
</protein>
<dbReference type="STRING" id="1036808.A0A0C2ZJL6"/>
<dbReference type="InterPro" id="IPR023298">
    <property type="entry name" value="ATPase_P-typ_TM_dom_sf"/>
</dbReference>
<evidence type="ECO:0000313" key="5">
    <source>
        <dbReference type="Proteomes" id="UP000053989"/>
    </source>
</evidence>
<evidence type="ECO:0000256" key="1">
    <source>
        <dbReference type="ARBA" id="ARBA00004127"/>
    </source>
</evidence>
<evidence type="ECO:0000313" key="4">
    <source>
        <dbReference type="EMBL" id="KIM61783.1"/>
    </source>
</evidence>
<name>A0A0C2ZJL6_9AGAM</name>
<keyword evidence="2" id="KW-0460">Magnesium</keyword>
<proteinExistence type="predicted"/>
<dbReference type="GO" id="GO:0005886">
    <property type="term" value="C:plasma membrane"/>
    <property type="evidence" value="ECO:0007669"/>
    <property type="project" value="TreeGrafter"/>
</dbReference>
<evidence type="ECO:0000256" key="2">
    <source>
        <dbReference type="ARBA" id="ARBA00022842"/>
    </source>
</evidence>
<dbReference type="GO" id="GO:0006874">
    <property type="term" value="P:intracellular calcium ion homeostasis"/>
    <property type="evidence" value="ECO:0007669"/>
    <property type="project" value="TreeGrafter"/>
</dbReference>
<feature type="transmembrane region" description="Helical" evidence="3">
    <location>
        <begin position="25"/>
        <end position="47"/>
    </location>
</feature>
<dbReference type="OrthoDB" id="3242336at2759"/>
<dbReference type="GO" id="GO:0012505">
    <property type="term" value="C:endomembrane system"/>
    <property type="evidence" value="ECO:0007669"/>
    <property type="project" value="UniProtKB-SubCell"/>
</dbReference>
<evidence type="ECO:0000256" key="3">
    <source>
        <dbReference type="SAM" id="Phobius"/>
    </source>
</evidence>
<dbReference type="Gene3D" id="1.20.1110.10">
    <property type="entry name" value="Calcium-transporting ATPase, transmembrane domain"/>
    <property type="match status" value="1"/>
</dbReference>
<dbReference type="HOGENOM" id="CLU_816747_0_0_1"/>
<comment type="subcellular location">
    <subcellularLocation>
        <location evidence="1">Endomembrane system</location>
        <topology evidence="1">Multi-pass membrane protein</topology>
    </subcellularLocation>
</comment>
<dbReference type="InParanoid" id="A0A0C2ZJL6"/>
<reference evidence="5" key="2">
    <citation type="submission" date="2015-01" db="EMBL/GenBank/DDBJ databases">
        <title>Evolutionary Origins and Diversification of the Mycorrhizal Mutualists.</title>
        <authorList>
            <consortium name="DOE Joint Genome Institute"/>
            <consortium name="Mycorrhizal Genomics Consortium"/>
            <person name="Kohler A."/>
            <person name="Kuo A."/>
            <person name="Nagy L.G."/>
            <person name="Floudas D."/>
            <person name="Copeland A."/>
            <person name="Barry K.W."/>
            <person name="Cichocki N."/>
            <person name="Veneault-Fourrey C."/>
            <person name="LaButti K."/>
            <person name="Lindquist E.A."/>
            <person name="Lipzen A."/>
            <person name="Lundell T."/>
            <person name="Morin E."/>
            <person name="Murat C."/>
            <person name="Riley R."/>
            <person name="Ohm R."/>
            <person name="Sun H."/>
            <person name="Tunlid A."/>
            <person name="Henrissat B."/>
            <person name="Grigoriev I.V."/>
            <person name="Hibbett D.S."/>
            <person name="Martin F."/>
        </authorList>
    </citation>
    <scope>NUCLEOTIDE SEQUENCE [LARGE SCALE GENOMIC DNA]</scope>
    <source>
        <strain evidence="5">Foug A</strain>
    </source>
</reference>
<dbReference type="Proteomes" id="UP000053989">
    <property type="component" value="Unassembled WGS sequence"/>
</dbReference>
<keyword evidence="5" id="KW-1185">Reference proteome</keyword>
<keyword evidence="3" id="KW-1133">Transmembrane helix</keyword>
<organism evidence="4 5">
    <name type="scientific">Scleroderma citrinum Foug A</name>
    <dbReference type="NCBI Taxonomy" id="1036808"/>
    <lineage>
        <taxon>Eukaryota</taxon>
        <taxon>Fungi</taxon>
        <taxon>Dikarya</taxon>
        <taxon>Basidiomycota</taxon>
        <taxon>Agaricomycotina</taxon>
        <taxon>Agaricomycetes</taxon>
        <taxon>Agaricomycetidae</taxon>
        <taxon>Boletales</taxon>
        <taxon>Sclerodermatineae</taxon>
        <taxon>Sclerodermataceae</taxon>
        <taxon>Scleroderma</taxon>
    </lineage>
</organism>
<reference evidence="4 5" key="1">
    <citation type="submission" date="2014-04" db="EMBL/GenBank/DDBJ databases">
        <authorList>
            <consortium name="DOE Joint Genome Institute"/>
            <person name="Kuo A."/>
            <person name="Kohler A."/>
            <person name="Nagy L.G."/>
            <person name="Floudas D."/>
            <person name="Copeland A."/>
            <person name="Barry K.W."/>
            <person name="Cichocki N."/>
            <person name="Veneault-Fourrey C."/>
            <person name="LaButti K."/>
            <person name="Lindquist E.A."/>
            <person name="Lipzen A."/>
            <person name="Lundell T."/>
            <person name="Morin E."/>
            <person name="Murat C."/>
            <person name="Sun H."/>
            <person name="Tunlid A."/>
            <person name="Henrissat B."/>
            <person name="Grigoriev I.V."/>
            <person name="Hibbett D.S."/>
            <person name="Martin F."/>
            <person name="Nordberg H.P."/>
            <person name="Cantor M.N."/>
            <person name="Hua S.X."/>
        </authorList>
    </citation>
    <scope>NUCLEOTIDE SEQUENCE [LARGE SCALE GENOMIC DNA]</scope>
    <source>
        <strain evidence="4 5">Foug A</strain>
    </source>
</reference>
<dbReference type="PANTHER" id="PTHR24093">
    <property type="entry name" value="CATION TRANSPORTING ATPASE"/>
    <property type="match status" value="1"/>
</dbReference>
<dbReference type="EMBL" id="KN822048">
    <property type="protein sequence ID" value="KIM61783.1"/>
    <property type="molecule type" value="Genomic_DNA"/>
</dbReference>